<evidence type="ECO:0000313" key="1">
    <source>
        <dbReference type="EMBL" id="CAB4834748.1"/>
    </source>
</evidence>
<dbReference type="Gene3D" id="3.30.530.20">
    <property type="match status" value="1"/>
</dbReference>
<organism evidence="2">
    <name type="scientific">freshwater metagenome</name>
    <dbReference type="NCBI Taxonomy" id="449393"/>
    <lineage>
        <taxon>unclassified sequences</taxon>
        <taxon>metagenomes</taxon>
        <taxon>ecological metagenomes</taxon>
    </lineage>
</organism>
<sequence length="146" mass="16025">MAQRIVSASRVIAAPPEVIFDILCDTTKHALIDGSGHVKAAKTNPGRLSLGATFSMEMKVGAAYTTKNTVSEFEEGHVIAWHHFAQFVWRYQLDAVEGGTKVTETFDYSKPWGIALKLTKMPEQNQVGMEKTLARLDELATTGSIN</sequence>
<dbReference type="InterPro" id="IPR019587">
    <property type="entry name" value="Polyketide_cyclase/dehydratase"/>
</dbReference>
<gene>
    <name evidence="1" type="ORF">UFOPK3164_01742</name>
    <name evidence="2" type="ORF">UFOPK3427_01100</name>
    <name evidence="3" type="ORF">UFOPK4112_01438</name>
</gene>
<dbReference type="SUPFAM" id="SSF55961">
    <property type="entry name" value="Bet v1-like"/>
    <property type="match status" value="1"/>
</dbReference>
<accession>A0A6J7E6Z5</accession>
<dbReference type="InterPro" id="IPR023393">
    <property type="entry name" value="START-like_dom_sf"/>
</dbReference>
<proteinExistence type="predicted"/>
<name>A0A6J7E6Z5_9ZZZZ</name>
<dbReference type="AlphaFoldDB" id="A0A6J7E6Z5"/>
<dbReference type="EMBL" id="CAFBPM010000016">
    <property type="protein sequence ID" value="CAB5028878.1"/>
    <property type="molecule type" value="Genomic_DNA"/>
</dbReference>
<protein>
    <submittedName>
        <fullName evidence="2">Unannotated protein</fullName>
    </submittedName>
</protein>
<evidence type="ECO:0000313" key="3">
    <source>
        <dbReference type="EMBL" id="CAB5028878.1"/>
    </source>
</evidence>
<dbReference type="EMBL" id="CAFABE010000142">
    <property type="protein sequence ID" value="CAB4834748.1"/>
    <property type="molecule type" value="Genomic_DNA"/>
</dbReference>
<evidence type="ECO:0000313" key="2">
    <source>
        <dbReference type="EMBL" id="CAB4875503.1"/>
    </source>
</evidence>
<dbReference type="EMBL" id="CAFBLT010000001">
    <property type="protein sequence ID" value="CAB4875503.1"/>
    <property type="molecule type" value="Genomic_DNA"/>
</dbReference>
<dbReference type="Pfam" id="PF10604">
    <property type="entry name" value="Polyketide_cyc2"/>
    <property type="match status" value="1"/>
</dbReference>
<reference evidence="2" key="1">
    <citation type="submission" date="2020-05" db="EMBL/GenBank/DDBJ databases">
        <authorList>
            <person name="Chiriac C."/>
            <person name="Salcher M."/>
            <person name="Ghai R."/>
            <person name="Kavagutti S V."/>
        </authorList>
    </citation>
    <scope>NUCLEOTIDE SEQUENCE</scope>
</reference>